<feature type="compositionally biased region" description="Basic and acidic residues" evidence="1">
    <location>
        <begin position="103"/>
        <end position="119"/>
    </location>
</feature>
<gene>
    <name evidence="4" type="ORF">OB236_38465</name>
</gene>
<evidence type="ECO:0000313" key="4">
    <source>
        <dbReference type="EMBL" id="MCU6798026.1"/>
    </source>
</evidence>
<evidence type="ECO:0000313" key="5">
    <source>
        <dbReference type="Proteomes" id="UP001652445"/>
    </source>
</evidence>
<sequence length="350" mass="40319">MKDAYYFSHDSNARVDPKILAMRGVYGAAGYGWYWILIEMMRDEGTHKLGMQSKYAFHAFASQMQCEPQISEQFIKDCINEFSLFKSDESHFWSESLLRRMTRKEEKSEKARKSAEARWGKNAASNKGSPDGINETQCDGDANASKNDAIKESKVKESKENKSKENKSKELKPKDTPSRQLKYAEDSPYYQLAQYLFLKIKKWTEALNVQHALANTNIQTWASDMRKLVEINKAPEDEIRKVIDWATADEFWQGNILSAGKLRLQYAKLLVEMAKGSRPRNQSRNPTRYQNQKRELQVVPSYQKPDNNKGRDEYRLALDRARAGSGQAPISDDEFESKWNERVAKMVGAI</sequence>
<proteinExistence type="predicted"/>
<dbReference type="Pfam" id="PF14297">
    <property type="entry name" value="Lin1244_N"/>
    <property type="match status" value="1"/>
</dbReference>
<keyword evidence="2" id="KW-0812">Transmembrane</keyword>
<name>A0ABT2UVI6_9BACL</name>
<dbReference type="Proteomes" id="UP001652445">
    <property type="component" value="Unassembled WGS sequence"/>
</dbReference>
<evidence type="ECO:0000256" key="2">
    <source>
        <dbReference type="SAM" id="Phobius"/>
    </source>
</evidence>
<feature type="region of interest" description="Disordered" evidence="1">
    <location>
        <begin position="275"/>
        <end position="311"/>
    </location>
</feature>
<dbReference type="InterPro" id="IPR025400">
    <property type="entry name" value="Lin1244/Lin1753-like_N"/>
</dbReference>
<organism evidence="4 5">
    <name type="scientific">Paenibacillus baimaensis</name>
    <dbReference type="NCBI Taxonomy" id="2982185"/>
    <lineage>
        <taxon>Bacteria</taxon>
        <taxon>Bacillati</taxon>
        <taxon>Bacillota</taxon>
        <taxon>Bacilli</taxon>
        <taxon>Bacillales</taxon>
        <taxon>Paenibacillaceae</taxon>
        <taxon>Paenibacillus</taxon>
    </lineage>
</organism>
<reference evidence="4 5" key="1">
    <citation type="submission" date="2022-09" db="EMBL/GenBank/DDBJ databases">
        <authorList>
            <person name="Han X.L."/>
            <person name="Wang Q."/>
            <person name="Lu T."/>
        </authorList>
    </citation>
    <scope>NUCLEOTIDE SEQUENCE [LARGE SCALE GENOMIC DNA]</scope>
    <source>
        <strain evidence="4 5">WQ 127069</strain>
    </source>
</reference>
<evidence type="ECO:0000256" key="1">
    <source>
        <dbReference type="SAM" id="MobiDB-lite"/>
    </source>
</evidence>
<protein>
    <submittedName>
        <fullName evidence="4">DUF4373 domain-containing protein</fullName>
    </submittedName>
</protein>
<feature type="region of interest" description="Disordered" evidence="1">
    <location>
        <begin position="103"/>
        <end position="182"/>
    </location>
</feature>
<evidence type="ECO:0000259" key="3">
    <source>
        <dbReference type="Pfam" id="PF14297"/>
    </source>
</evidence>
<keyword evidence="2" id="KW-1133">Transmembrane helix</keyword>
<accession>A0ABT2UVI6</accession>
<feature type="domain" description="Lin1244/Lin1753-like N-terminal" evidence="3">
    <location>
        <begin position="6"/>
        <end position="96"/>
    </location>
</feature>
<feature type="compositionally biased region" description="Polar residues" evidence="1">
    <location>
        <begin position="279"/>
        <end position="290"/>
    </location>
</feature>
<feature type="compositionally biased region" description="Basic and acidic residues" evidence="1">
    <location>
        <begin position="148"/>
        <end position="182"/>
    </location>
</feature>
<keyword evidence="2" id="KW-0472">Membrane</keyword>
<keyword evidence="5" id="KW-1185">Reference proteome</keyword>
<feature type="transmembrane region" description="Helical" evidence="2">
    <location>
        <begin position="20"/>
        <end position="38"/>
    </location>
</feature>
<dbReference type="EMBL" id="JAOQIO010000124">
    <property type="protein sequence ID" value="MCU6798026.1"/>
    <property type="molecule type" value="Genomic_DNA"/>
</dbReference>
<dbReference type="RefSeq" id="WP_262688708.1">
    <property type="nucleotide sequence ID" value="NZ_JAOQIO010000124.1"/>
</dbReference>
<comment type="caution">
    <text evidence="4">The sequence shown here is derived from an EMBL/GenBank/DDBJ whole genome shotgun (WGS) entry which is preliminary data.</text>
</comment>